<name>A0A840SLW1_9RHOB</name>
<organism evidence="2 3">
    <name type="scientific">Amaricoccus macauensis</name>
    <dbReference type="NCBI Taxonomy" id="57001"/>
    <lineage>
        <taxon>Bacteria</taxon>
        <taxon>Pseudomonadati</taxon>
        <taxon>Pseudomonadota</taxon>
        <taxon>Alphaproteobacteria</taxon>
        <taxon>Rhodobacterales</taxon>
        <taxon>Paracoccaceae</taxon>
        <taxon>Amaricoccus</taxon>
    </lineage>
</organism>
<dbReference type="Pfam" id="PF23858">
    <property type="entry name" value="DUF7220"/>
    <property type="match status" value="1"/>
</dbReference>
<reference evidence="2 3" key="1">
    <citation type="submission" date="2020-08" db="EMBL/GenBank/DDBJ databases">
        <title>Genomic Encyclopedia of Type Strains, Phase IV (KMG-IV): sequencing the most valuable type-strain genomes for metagenomic binning, comparative biology and taxonomic classification.</title>
        <authorList>
            <person name="Goeker M."/>
        </authorList>
    </citation>
    <scope>NUCLEOTIDE SEQUENCE [LARGE SCALE GENOMIC DNA]</scope>
    <source>
        <strain evidence="2 3">DSM 101730</strain>
    </source>
</reference>
<dbReference type="AlphaFoldDB" id="A0A840SLW1"/>
<keyword evidence="3" id="KW-1185">Reference proteome</keyword>
<evidence type="ECO:0000313" key="2">
    <source>
        <dbReference type="EMBL" id="MBB5220351.1"/>
    </source>
</evidence>
<dbReference type="RefSeq" id="WP_184146361.1">
    <property type="nucleotide sequence ID" value="NZ_JACHFM010000001.1"/>
</dbReference>
<evidence type="ECO:0000313" key="3">
    <source>
        <dbReference type="Proteomes" id="UP000549457"/>
    </source>
</evidence>
<protein>
    <submittedName>
        <fullName evidence="2">Uncharacterized protein</fullName>
    </submittedName>
</protein>
<accession>A0A840SLW1</accession>
<dbReference type="Proteomes" id="UP000549457">
    <property type="component" value="Unassembled WGS sequence"/>
</dbReference>
<feature type="transmembrane region" description="Helical" evidence="1">
    <location>
        <begin position="12"/>
        <end position="31"/>
    </location>
</feature>
<dbReference type="EMBL" id="JACHFM010000001">
    <property type="protein sequence ID" value="MBB5220351.1"/>
    <property type="molecule type" value="Genomic_DNA"/>
</dbReference>
<comment type="caution">
    <text evidence="2">The sequence shown here is derived from an EMBL/GenBank/DDBJ whole genome shotgun (WGS) entry which is preliminary data.</text>
</comment>
<keyword evidence="1" id="KW-0472">Membrane</keyword>
<evidence type="ECO:0000256" key="1">
    <source>
        <dbReference type="SAM" id="Phobius"/>
    </source>
</evidence>
<dbReference type="InterPro" id="IPR055644">
    <property type="entry name" value="DUF7220"/>
</dbReference>
<gene>
    <name evidence="2" type="ORF">HNP73_000272</name>
</gene>
<proteinExistence type="predicted"/>
<sequence>MKQTRRHSALEAIVNTVVGYVLAVLTQMAVFPHYGVALPLEQNLAIGGIFTVLSLVRGYGLRRVFEAWRMRQG</sequence>
<feature type="transmembrane region" description="Helical" evidence="1">
    <location>
        <begin position="43"/>
        <end position="61"/>
    </location>
</feature>
<keyword evidence="1" id="KW-0812">Transmembrane</keyword>
<keyword evidence="1" id="KW-1133">Transmembrane helix</keyword>